<dbReference type="Proteomes" id="UP000218334">
    <property type="component" value="Unassembled WGS sequence"/>
</dbReference>
<evidence type="ECO:0000313" key="3">
    <source>
        <dbReference type="Proteomes" id="UP000218334"/>
    </source>
</evidence>
<feature type="region of interest" description="Disordered" evidence="1">
    <location>
        <begin position="39"/>
        <end position="68"/>
    </location>
</feature>
<dbReference type="AlphaFoldDB" id="A0A2H3AME8"/>
<accession>A0A2H3AME8</accession>
<sequence>MAPLKPAMCKTSYNFGLPGGALSPPEHTSLASNIATSNNPCASSSGRANAIPDPTITMPEYVGRASSS</sequence>
<evidence type="ECO:0000256" key="1">
    <source>
        <dbReference type="SAM" id="MobiDB-lite"/>
    </source>
</evidence>
<name>A0A2H3AME8_9AGAR</name>
<dbReference type="EMBL" id="KZ293493">
    <property type="protein sequence ID" value="PBK60039.1"/>
    <property type="molecule type" value="Genomic_DNA"/>
</dbReference>
<organism evidence="2 3">
    <name type="scientific">Armillaria solidipes</name>
    <dbReference type="NCBI Taxonomy" id="1076256"/>
    <lineage>
        <taxon>Eukaryota</taxon>
        <taxon>Fungi</taxon>
        <taxon>Dikarya</taxon>
        <taxon>Basidiomycota</taxon>
        <taxon>Agaricomycotina</taxon>
        <taxon>Agaricomycetes</taxon>
        <taxon>Agaricomycetidae</taxon>
        <taxon>Agaricales</taxon>
        <taxon>Marasmiineae</taxon>
        <taxon>Physalacriaceae</taxon>
        <taxon>Armillaria</taxon>
    </lineage>
</organism>
<keyword evidence="3" id="KW-1185">Reference proteome</keyword>
<protein>
    <submittedName>
        <fullName evidence="2">Uncharacterized protein</fullName>
    </submittedName>
</protein>
<reference evidence="3" key="1">
    <citation type="journal article" date="2017" name="Nat. Ecol. Evol.">
        <title>Genome expansion and lineage-specific genetic innovations in the forest pathogenic fungi Armillaria.</title>
        <authorList>
            <person name="Sipos G."/>
            <person name="Prasanna A.N."/>
            <person name="Walter M.C."/>
            <person name="O'Connor E."/>
            <person name="Balint B."/>
            <person name="Krizsan K."/>
            <person name="Kiss B."/>
            <person name="Hess J."/>
            <person name="Varga T."/>
            <person name="Slot J."/>
            <person name="Riley R."/>
            <person name="Boka B."/>
            <person name="Rigling D."/>
            <person name="Barry K."/>
            <person name="Lee J."/>
            <person name="Mihaltcheva S."/>
            <person name="LaButti K."/>
            <person name="Lipzen A."/>
            <person name="Waldron R."/>
            <person name="Moloney N.M."/>
            <person name="Sperisen C."/>
            <person name="Kredics L."/>
            <person name="Vagvoelgyi C."/>
            <person name="Patrignani A."/>
            <person name="Fitzpatrick D."/>
            <person name="Nagy I."/>
            <person name="Doyle S."/>
            <person name="Anderson J.B."/>
            <person name="Grigoriev I.V."/>
            <person name="Gueldener U."/>
            <person name="Muensterkoetter M."/>
            <person name="Nagy L.G."/>
        </authorList>
    </citation>
    <scope>NUCLEOTIDE SEQUENCE [LARGE SCALE GENOMIC DNA]</scope>
    <source>
        <strain evidence="3">28-4</strain>
    </source>
</reference>
<gene>
    <name evidence="2" type="ORF">ARMSODRAFT_966431</name>
</gene>
<proteinExistence type="predicted"/>
<evidence type="ECO:0000313" key="2">
    <source>
        <dbReference type="EMBL" id="PBK60039.1"/>
    </source>
</evidence>